<dbReference type="EMBL" id="MGGF01000061">
    <property type="protein sequence ID" value="OGM20482.1"/>
    <property type="molecule type" value="Genomic_DNA"/>
</dbReference>
<evidence type="ECO:0000256" key="3">
    <source>
        <dbReference type="ARBA" id="ARBA00022801"/>
    </source>
</evidence>
<feature type="binding site" evidence="7">
    <location>
        <position position="66"/>
    </location>
    <ligand>
        <name>tRNA</name>
        <dbReference type="ChEBI" id="CHEBI:17843"/>
    </ligand>
</feature>
<dbReference type="PANTHER" id="PTHR17224">
    <property type="entry name" value="PEPTIDYL-TRNA HYDROLASE"/>
    <property type="match status" value="1"/>
</dbReference>
<feature type="binding site" evidence="7">
    <location>
        <position position="112"/>
    </location>
    <ligand>
        <name>tRNA</name>
        <dbReference type="ChEBI" id="CHEBI:17843"/>
    </ligand>
</feature>
<dbReference type="NCBIfam" id="TIGR00447">
    <property type="entry name" value="pth"/>
    <property type="match status" value="1"/>
</dbReference>
<accession>A0A1F7XZN3</accession>
<dbReference type="InterPro" id="IPR036416">
    <property type="entry name" value="Pept_tRNA_hydro_sf"/>
</dbReference>
<dbReference type="PROSITE" id="PS01195">
    <property type="entry name" value="PEPT_TRNA_HYDROL_1"/>
    <property type="match status" value="1"/>
</dbReference>
<dbReference type="Gene3D" id="3.40.50.1470">
    <property type="entry name" value="Peptidyl-tRNA hydrolase"/>
    <property type="match status" value="1"/>
</dbReference>
<keyword evidence="2 7" id="KW-0820">tRNA-binding</keyword>
<sequence length="181" mass="20764">MGNKLIVGLGNPGKKYTDTRHNVGFMVVDKLAEMINGQWLMNKKFQSLIINHKSSIIFSKPQTFMNSSGIAVKKLMVQFKVKLPNLWVIYDDLDLRLGTYKIQKGVGPKLHNGIDSIERELGTKVFWRVRVGVDNRTDDKEQRTKGEKYVLENFSEEEFRVLNTTIEKIVKDVLNGTVIHL</sequence>
<dbReference type="GO" id="GO:0005737">
    <property type="term" value="C:cytoplasm"/>
    <property type="evidence" value="ECO:0007669"/>
    <property type="project" value="UniProtKB-SubCell"/>
</dbReference>
<dbReference type="GO" id="GO:0006515">
    <property type="term" value="P:protein quality control for misfolded or incompletely synthesized proteins"/>
    <property type="evidence" value="ECO:0007669"/>
    <property type="project" value="UniProtKB-UniRule"/>
</dbReference>
<dbReference type="Proteomes" id="UP000178750">
    <property type="component" value="Unassembled WGS sequence"/>
</dbReference>
<feature type="active site" description="Proton acceptor" evidence="7">
    <location>
        <position position="21"/>
    </location>
</feature>
<dbReference type="HAMAP" id="MF_00083">
    <property type="entry name" value="Pept_tRNA_hydro_bact"/>
    <property type="match status" value="1"/>
</dbReference>
<dbReference type="InterPro" id="IPR018171">
    <property type="entry name" value="Pept_tRNA_hydro_CS"/>
</dbReference>
<feature type="site" description="Stabilizes the basic form of H active site to accept a proton" evidence="7">
    <location>
        <position position="91"/>
    </location>
</feature>
<dbReference type="PANTHER" id="PTHR17224:SF1">
    <property type="entry name" value="PEPTIDYL-TRNA HYDROLASE"/>
    <property type="match status" value="1"/>
</dbReference>
<dbReference type="AlphaFoldDB" id="A0A1F7XZN3"/>
<feature type="binding site" evidence="7">
    <location>
        <position position="16"/>
    </location>
    <ligand>
        <name>tRNA</name>
        <dbReference type="ChEBI" id="CHEBI:17843"/>
    </ligand>
</feature>
<organism evidence="10 11">
    <name type="scientific">Candidatus Woesebacteria bacterium RIFCSPHIGHO2_01_FULL_38_9b</name>
    <dbReference type="NCBI Taxonomy" id="1802493"/>
    <lineage>
        <taxon>Bacteria</taxon>
        <taxon>Candidatus Woeseibacteriota</taxon>
    </lineage>
</organism>
<comment type="caution">
    <text evidence="10">The sequence shown here is derived from an EMBL/GenBank/DDBJ whole genome shotgun (WGS) entry which is preliminary data.</text>
</comment>
<evidence type="ECO:0000256" key="6">
    <source>
        <dbReference type="ARBA" id="ARBA00050038"/>
    </source>
</evidence>
<name>A0A1F7XZN3_9BACT</name>
<comment type="subcellular location">
    <subcellularLocation>
        <location evidence="7">Cytoplasm</location>
    </subcellularLocation>
</comment>
<dbReference type="GO" id="GO:0072344">
    <property type="term" value="P:rescue of stalled ribosome"/>
    <property type="evidence" value="ECO:0007669"/>
    <property type="project" value="UniProtKB-UniRule"/>
</dbReference>
<evidence type="ECO:0000256" key="5">
    <source>
        <dbReference type="ARBA" id="ARBA00038063"/>
    </source>
</evidence>
<comment type="similarity">
    <text evidence="5 7 9">Belongs to the PTH family.</text>
</comment>
<proteinExistence type="inferred from homology"/>
<dbReference type="CDD" id="cd00462">
    <property type="entry name" value="PTH"/>
    <property type="match status" value="1"/>
</dbReference>
<keyword evidence="3 7" id="KW-0378">Hydrolase</keyword>
<comment type="function">
    <text evidence="7">Catalyzes the release of premature peptidyl moieties from peptidyl-tRNA molecules trapped in stalled 50S ribosomal subunits, and thus maintains levels of free tRNAs and 50S ribosomes.</text>
</comment>
<dbReference type="InterPro" id="IPR001328">
    <property type="entry name" value="Pept_tRNA_hydro"/>
</dbReference>
<evidence type="ECO:0000256" key="4">
    <source>
        <dbReference type="ARBA" id="ARBA00022884"/>
    </source>
</evidence>
<evidence type="ECO:0000256" key="7">
    <source>
        <dbReference type="HAMAP-Rule" id="MF_00083"/>
    </source>
</evidence>
<evidence type="ECO:0000256" key="8">
    <source>
        <dbReference type="RuleBase" id="RU000673"/>
    </source>
</evidence>
<dbReference type="SUPFAM" id="SSF53178">
    <property type="entry name" value="Peptidyl-tRNA hydrolase-like"/>
    <property type="match status" value="1"/>
</dbReference>
<protein>
    <recommendedName>
        <fullName evidence="6 7">Peptidyl-tRNA hydrolase</fullName>
        <shortName evidence="7">Pth</shortName>
        <ecNumber evidence="1 7">3.1.1.29</ecNumber>
    </recommendedName>
</protein>
<dbReference type="GO" id="GO:0000049">
    <property type="term" value="F:tRNA binding"/>
    <property type="evidence" value="ECO:0007669"/>
    <property type="project" value="UniProtKB-UniRule"/>
</dbReference>
<feature type="site" description="Discriminates between blocked and unblocked aminoacyl-tRNA" evidence="7">
    <location>
        <position position="11"/>
    </location>
</feature>
<reference evidence="10 11" key="1">
    <citation type="journal article" date="2016" name="Nat. Commun.">
        <title>Thousands of microbial genomes shed light on interconnected biogeochemical processes in an aquifer system.</title>
        <authorList>
            <person name="Anantharaman K."/>
            <person name="Brown C.T."/>
            <person name="Hug L.A."/>
            <person name="Sharon I."/>
            <person name="Castelle C.J."/>
            <person name="Probst A.J."/>
            <person name="Thomas B.C."/>
            <person name="Singh A."/>
            <person name="Wilkins M.J."/>
            <person name="Karaoz U."/>
            <person name="Brodie E.L."/>
            <person name="Williams K.H."/>
            <person name="Hubbard S.S."/>
            <person name="Banfield J.F."/>
        </authorList>
    </citation>
    <scope>NUCLEOTIDE SEQUENCE [LARGE SCALE GENOMIC DNA]</scope>
</reference>
<dbReference type="Pfam" id="PF01195">
    <property type="entry name" value="Pept_tRNA_hydro"/>
    <property type="match status" value="1"/>
</dbReference>
<comment type="catalytic activity">
    <reaction evidence="7 8">
        <text>an N-acyl-L-alpha-aminoacyl-tRNA + H2O = an N-acyl-L-amino acid + a tRNA + H(+)</text>
        <dbReference type="Rhea" id="RHEA:54448"/>
        <dbReference type="Rhea" id="RHEA-COMP:10123"/>
        <dbReference type="Rhea" id="RHEA-COMP:13883"/>
        <dbReference type="ChEBI" id="CHEBI:15377"/>
        <dbReference type="ChEBI" id="CHEBI:15378"/>
        <dbReference type="ChEBI" id="CHEBI:59874"/>
        <dbReference type="ChEBI" id="CHEBI:78442"/>
        <dbReference type="ChEBI" id="CHEBI:138191"/>
        <dbReference type="EC" id="3.1.1.29"/>
    </reaction>
</comment>
<evidence type="ECO:0000313" key="10">
    <source>
        <dbReference type="EMBL" id="OGM20482.1"/>
    </source>
</evidence>
<evidence type="ECO:0000256" key="9">
    <source>
        <dbReference type="RuleBase" id="RU004320"/>
    </source>
</evidence>
<comment type="function">
    <text evidence="7">Hydrolyzes ribosome-free peptidyl-tRNAs (with 1 or more amino acids incorporated), which drop off the ribosome during protein synthesis, or as a result of ribosome stalling.</text>
</comment>
<comment type="subunit">
    <text evidence="7">Monomer.</text>
</comment>
<dbReference type="GO" id="GO:0004045">
    <property type="term" value="F:peptidyl-tRNA hydrolase activity"/>
    <property type="evidence" value="ECO:0007669"/>
    <property type="project" value="UniProtKB-UniRule"/>
</dbReference>
<keyword evidence="4 7" id="KW-0694">RNA-binding</keyword>
<evidence type="ECO:0000313" key="11">
    <source>
        <dbReference type="Proteomes" id="UP000178750"/>
    </source>
</evidence>
<keyword evidence="7" id="KW-0963">Cytoplasm</keyword>
<dbReference type="EC" id="3.1.1.29" evidence="1 7"/>
<evidence type="ECO:0000256" key="1">
    <source>
        <dbReference type="ARBA" id="ARBA00013260"/>
    </source>
</evidence>
<feature type="binding site" evidence="7">
    <location>
        <position position="64"/>
    </location>
    <ligand>
        <name>tRNA</name>
        <dbReference type="ChEBI" id="CHEBI:17843"/>
    </ligand>
</feature>
<evidence type="ECO:0000256" key="2">
    <source>
        <dbReference type="ARBA" id="ARBA00022555"/>
    </source>
</evidence>
<gene>
    <name evidence="7" type="primary">pth</name>
    <name evidence="10" type="ORF">A2863_01465</name>
</gene>